<comment type="caution">
    <text evidence="7">The sequence shown here is derived from an EMBL/GenBank/DDBJ whole genome shotgun (WGS) entry which is preliminary data.</text>
</comment>
<organism evidence="7 8">
    <name type="scientific">Arthrobacter jinronghuae</name>
    <dbReference type="NCBI Taxonomy" id="2964609"/>
    <lineage>
        <taxon>Bacteria</taxon>
        <taxon>Bacillati</taxon>
        <taxon>Actinomycetota</taxon>
        <taxon>Actinomycetes</taxon>
        <taxon>Micrococcales</taxon>
        <taxon>Micrococcaceae</taxon>
        <taxon>Arthrobacter</taxon>
    </lineage>
</organism>
<sequence length="364" mass="38260">MPRHGFSARGSRHSSRRRRYLRAMAVAVVLVLVFEYAVLPQLVGIDNVLRSLAGLPLIVLVGALCLEVTSWLSYSALTRVVLPGTSRPSYFTLVRIDLCDTAINHVVPGGGTTSAAARFRLLTLSGSPPQDALSAATIQVLGANLVLGALFGIGLLSMLGQVNVSGYYAAAGAVVLALFVLVVALLTVLDRHLAGAVRVVRSVAGAVPLMHPDSAEKFVRTVAGETQMFRAQPRRLLAGVALAALRWLLDAACLWVLVAAFGHVLGPGELLVAYSLAGLVSMVPLTPGGVGLVEGLLVPTLTGFGAPSHVAVLGVLSWRILQFWLPIPVGALAYVSLRLGVLRRAGRRRREIVLTGANGSADGR</sequence>
<dbReference type="PANTHER" id="PTHR39087">
    <property type="entry name" value="UPF0104 MEMBRANE PROTEIN MJ1595"/>
    <property type="match status" value="1"/>
</dbReference>
<feature type="transmembrane region" description="Helical" evidence="6">
    <location>
        <begin position="236"/>
        <end position="265"/>
    </location>
</feature>
<evidence type="ECO:0000313" key="8">
    <source>
        <dbReference type="Proteomes" id="UP001206924"/>
    </source>
</evidence>
<evidence type="ECO:0000256" key="1">
    <source>
        <dbReference type="ARBA" id="ARBA00004651"/>
    </source>
</evidence>
<comment type="subcellular location">
    <subcellularLocation>
        <location evidence="1">Cell membrane</location>
        <topology evidence="1">Multi-pass membrane protein</topology>
    </subcellularLocation>
</comment>
<keyword evidence="3 6" id="KW-0812">Transmembrane</keyword>
<feature type="transmembrane region" description="Helical" evidence="6">
    <location>
        <begin position="323"/>
        <end position="341"/>
    </location>
</feature>
<reference evidence="7 8" key="1">
    <citation type="submission" date="2022-07" db="EMBL/GenBank/DDBJ databases">
        <title>Novel species in genus Arthrobacter.</title>
        <authorList>
            <person name="Liu Y."/>
        </authorList>
    </citation>
    <scope>NUCLEOTIDE SEQUENCE [LARGE SCALE GENOMIC DNA]</scope>
    <source>
        <strain evidence="8">zg-Y859</strain>
    </source>
</reference>
<accession>A0ABT1NU84</accession>
<keyword evidence="4 6" id="KW-1133">Transmembrane helix</keyword>
<name>A0ABT1NU84_9MICC</name>
<feature type="transmembrane region" description="Helical" evidence="6">
    <location>
        <begin position="20"/>
        <end position="39"/>
    </location>
</feature>
<feature type="transmembrane region" description="Helical" evidence="6">
    <location>
        <begin position="166"/>
        <end position="189"/>
    </location>
</feature>
<protein>
    <submittedName>
        <fullName evidence="7">Flippase-like domain-containing protein</fullName>
    </submittedName>
</protein>
<dbReference type="InterPro" id="IPR022791">
    <property type="entry name" value="L-PG_synthase/AglD"/>
</dbReference>
<evidence type="ECO:0000256" key="5">
    <source>
        <dbReference type="ARBA" id="ARBA00023136"/>
    </source>
</evidence>
<dbReference type="Proteomes" id="UP001206924">
    <property type="component" value="Unassembled WGS sequence"/>
</dbReference>
<dbReference type="EMBL" id="JANFLP010000009">
    <property type="protein sequence ID" value="MCQ1950249.1"/>
    <property type="molecule type" value="Genomic_DNA"/>
</dbReference>
<dbReference type="NCBIfam" id="TIGR00374">
    <property type="entry name" value="flippase-like domain"/>
    <property type="match status" value="1"/>
</dbReference>
<dbReference type="PANTHER" id="PTHR39087:SF2">
    <property type="entry name" value="UPF0104 MEMBRANE PROTEIN MJ1595"/>
    <property type="match status" value="1"/>
</dbReference>
<keyword evidence="2" id="KW-1003">Cell membrane</keyword>
<gene>
    <name evidence="7" type="ORF">NNX28_09940</name>
</gene>
<feature type="transmembrane region" description="Helical" evidence="6">
    <location>
        <begin position="51"/>
        <end position="72"/>
    </location>
</feature>
<proteinExistence type="predicted"/>
<dbReference type="Pfam" id="PF03706">
    <property type="entry name" value="LPG_synthase_TM"/>
    <property type="match status" value="1"/>
</dbReference>
<evidence type="ECO:0000256" key="2">
    <source>
        <dbReference type="ARBA" id="ARBA00022475"/>
    </source>
</evidence>
<evidence type="ECO:0000256" key="4">
    <source>
        <dbReference type="ARBA" id="ARBA00022989"/>
    </source>
</evidence>
<dbReference type="RefSeq" id="WP_255865643.1">
    <property type="nucleotide sequence ID" value="NZ_CP104263.1"/>
</dbReference>
<evidence type="ECO:0000313" key="7">
    <source>
        <dbReference type="EMBL" id="MCQ1950249.1"/>
    </source>
</evidence>
<keyword evidence="8" id="KW-1185">Reference proteome</keyword>
<evidence type="ECO:0000256" key="6">
    <source>
        <dbReference type="SAM" id="Phobius"/>
    </source>
</evidence>
<evidence type="ECO:0000256" key="3">
    <source>
        <dbReference type="ARBA" id="ARBA00022692"/>
    </source>
</evidence>
<keyword evidence="5 6" id="KW-0472">Membrane</keyword>
<feature type="transmembrane region" description="Helical" evidence="6">
    <location>
        <begin position="140"/>
        <end position="160"/>
    </location>
</feature>